<keyword evidence="1" id="KW-1133">Transmembrane helix</keyword>
<keyword evidence="1" id="KW-0812">Transmembrane</keyword>
<gene>
    <name evidence="2" type="ORF">PABY_00910</name>
</gene>
<organism evidence="2 3">
    <name type="scientific">Pyrodictium abyssi</name>
    <dbReference type="NCBI Taxonomy" id="54256"/>
    <lineage>
        <taxon>Archaea</taxon>
        <taxon>Thermoproteota</taxon>
        <taxon>Thermoprotei</taxon>
        <taxon>Desulfurococcales</taxon>
        <taxon>Pyrodictiaceae</taxon>
        <taxon>Pyrodictium</taxon>
    </lineage>
</organism>
<sequence length="122" mass="12344">MHPAGLLGVALGAAIGAWLVASGRQGLLGCILSVLFAAVGALWLYQFLSGEGSWAKLVASIPLLYFYLPRAVGLAGSDRCRPRGRSGRAKGGATLGAVCMPTDGVIPGYLLGRGPGPSHGAI</sequence>
<dbReference type="EMBL" id="AP028907">
    <property type="protein sequence ID" value="BES80524.1"/>
    <property type="molecule type" value="Genomic_DNA"/>
</dbReference>
<evidence type="ECO:0000313" key="2">
    <source>
        <dbReference type="EMBL" id="BES80524.1"/>
    </source>
</evidence>
<evidence type="ECO:0000256" key="1">
    <source>
        <dbReference type="SAM" id="Phobius"/>
    </source>
</evidence>
<keyword evidence="1" id="KW-0472">Membrane</keyword>
<feature type="transmembrane region" description="Helical" evidence="1">
    <location>
        <begin position="57"/>
        <end position="76"/>
    </location>
</feature>
<protein>
    <submittedName>
        <fullName evidence="2">Uncharacterized protein</fullName>
    </submittedName>
</protein>
<feature type="transmembrane region" description="Helical" evidence="1">
    <location>
        <begin position="26"/>
        <end position="45"/>
    </location>
</feature>
<reference evidence="2 3" key="1">
    <citation type="submission" date="2023-09" db="EMBL/GenBank/DDBJ databases">
        <title>Pyrofollis japonicus gen. nov. sp. nov., a novel member of the family Pyrodictiaceae isolated from the Iheya North hydrothermal field.</title>
        <authorList>
            <person name="Miyazaki U."/>
            <person name="Sanari M."/>
            <person name="Tame A."/>
            <person name="Kitajima M."/>
            <person name="Okamoto A."/>
            <person name="Sawayama S."/>
            <person name="Miyazaki J."/>
            <person name="Takai K."/>
            <person name="Nakagawa S."/>
        </authorList>
    </citation>
    <scope>NUCLEOTIDE SEQUENCE [LARGE SCALE GENOMIC DNA]</scope>
    <source>
        <strain evidence="2 3">AV2</strain>
    </source>
</reference>
<keyword evidence="3" id="KW-1185">Reference proteome</keyword>
<name>A0ABN6ZJV2_9CREN</name>
<dbReference type="Proteomes" id="UP001341135">
    <property type="component" value="Chromosome"/>
</dbReference>
<evidence type="ECO:0000313" key="3">
    <source>
        <dbReference type="Proteomes" id="UP001341135"/>
    </source>
</evidence>
<proteinExistence type="predicted"/>
<accession>A0ABN6ZJV2</accession>